<dbReference type="OrthoDB" id="1958093at2"/>
<evidence type="ECO:0000256" key="1">
    <source>
        <dbReference type="SAM" id="Phobius"/>
    </source>
</evidence>
<proteinExistence type="predicted"/>
<gene>
    <name evidence="2" type="ORF">PATL70BA_1459</name>
</gene>
<keyword evidence="3" id="KW-1185">Reference proteome</keyword>
<evidence type="ECO:0008006" key="4">
    <source>
        <dbReference type="Google" id="ProtNLM"/>
    </source>
</evidence>
<dbReference type="GO" id="GO:0015661">
    <property type="term" value="F:L-lysine efflux transmembrane transporter activity"/>
    <property type="evidence" value="ECO:0007669"/>
    <property type="project" value="InterPro"/>
</dbReference>
<dbReference type="InterPro" id="IPR005642">
    <property type="entry name" value="LysO"/>
</dbReference>
<keyword evidence="1" id="KW-0812">Transmembrane</keyword>
<dbReference type="Proteomes" id="UP000279029">
    <property type="component" value="Chromosome"/>
</dbReference>
<evidence type="ECO:0000313" key="3">
    <source>
        <dbReference type="Proteomes" id="UP000279029"/>
    </source>
</evidence>
<accession>A0A3P7NVY0</accession>
<sequence>MIFRLLLYIGVLSIGMLIGIYNMAHPKLDQALGKLQILTLIGLLFVMGIRLGADKMVVSSLSTIGFQAFVLAFGSIAFSVLFVFLGRQILKLDRKGRVK</sequence>
<dbReference type="RefSeq" id="WP_125136666.1">
    <property type="nucleotide sequence ID" value="NZ_LR130778.1"/>
</dbReference>
<keyword evidence="1" id="KW-1133">Transmembrane helix</keyword>
<feature type="transmembrane region" description="Helical" evidence="1">
    <location>
        <begin position="35"/>
        <end position="52"/>
    </location>
</feature>
<feature type="transmembrane region" description="Helical" evidence="1">
    <location>
        <begin position="64"/>
        <end position="85"/>
    </location>
</feature>
<dbReference type="Pfam" id="PF03956">
    <property type="entry name" value="Lys_export"/>
    <property type="match status" value="1"/>
</dbReference>
<dbReference type="AlphaFoldDB" id="A0A3P7NVY0"/>
<dbReference type="EMBL" id="LR130778">
    <property type="protein sequence ID" value="VDN47344.1"/>
    <property type="molecule type" value="Genomic_DNA"/>
</dbReference>
<reference evidence="2 3" key="1">
    <citation type="submission" date="2018-09" db="EMBL/GenBank/DDBJ databases">
        <authorList>
            <person name="Postec A."/>
        </authorList>
    </citation>
    <scope>NUCLEOTIDE SEQUENCE [LARGE SCALE GENOMIC DNA]</scope>
    <source>
        <strain evidence="2">70B-A</strain>
    </source>
</reference>
<name>A0A3P7NVY0_9FIRM</name>
<organism evidence="2 3">
    <name type="scientific">Petrocella atlantisensis</name>
    <dbReference type="NCBI Taxonomy" id="2173034"/>
    <lineage>
        <taxon>Bacteria</taxon>
        <taxon>Bacillati</taxon>
        <taxon>Bacillota</taxon>
        <taxon>Clostridia</taxon>
        <taxon>Lachnospirales</taxon>
        <taxon>Vallitaleaceae</taxon>
        <taxon>Petrocella</taxon>
    </lineage>
</organism>
<keyword evidence="1" id="KW-0472">Membrane</keyword>
<protein>
    <recommendedName>
        <fullName evidence="4">DUF340 domain-containing protein</fullName>
    </recommendedName>
</protein>
<evidence type="ECO:0000313" key="2">
    <source>
        <dbReference type="EMBL" id="VDN47344.1"/>
    </source>
</evidence>
<dbReference type="KEGG" id="cbar:PATL70BA_1459"/>
<feature type="transmembrane region" description="Helical" evidence="1">
    <location>
        <begin position="6"/>
        <end position="23"/>
    </location>
</feature>